<reference evidence="3 4" key="1">
    <citation type="journal article" date="2017" name="Nature">
        <title>The Apostasia genome and the evolution of orchids.</title>
        <authorList>
            <person name="Zhang G.Q."/>
            <person name="Liu K.W."/>
            <person name="Li Z."/>
            <person name="Lohaus R."/>
            <person name="Hsiao Y.Y."/>
            <person name="Niu S.C."/>
            <person name="Wang J.Y."/>
            <person name="Lin Y.C."/>
            <person name="Xu Q."/>
            <person name="Chen L.J."/>
            <person name="Yoshida K."/>
            <person name="Fujiwara S."/>
            <person name="Wang Z.W."/>
            <person name="Zhang Y.Q."/>
            <person name="Mitsuda N."/>
            <person name="Wang M."/>
            <person name="Liu G.H."/>
            <person name="Pecoraro L."/>
            <person name="Huang H.X."/>
            <person name="Xiao X.J."/>
            <person name="Lin M."/>
            <person name="Wu X.Y."/>
            <person name="Wu W.L."/>
            <person name="Chen Y.Y."/>
            <person name="Chang S.B."/>
            <person name="Sakamoto S."/>
            <person name="Ohme-Takagi M."/>
            <person name="Yagi M."/>
            <person name="Zeng S.J."/>
            <person name="Shen C.Y."/>
            <person name="Yeh C.M."/>
            <person name="Luo Y.B."/>
            <person name="Tsai W.C."/>
            <person name="Van de Peer Y."/>
            <person name="Liu Z.J."/>
        </authorList>
    </citation>
    <scope>NUCLEOTIDE SEQUENCE [LARGE SCALE GENOMIC DNA]</scope>
    <source>
        <strain evidence="4">cv. Shenzhen</strain>
        <tissue evidence="3">Stem</tissue>
    </source>
</reference>
<evidence type="ECO:0000259" key="2">
    <source>
        <dbReference type="Pfam" id="PF25372"/>
    </source>
</evidence>
<name>A0A2H9ZUT8_9ASPA</name>
<feature type="region of interest" description="Disordered" evidence="1">
    <location>
        <begin position="340"/>
        <end position="364"/>
    </location>
</feature>
<accession>A0A2H9ZUT8</accession>
<feature type="domain" description="F-box/LRR-repeat protein 15-like leucin rich repeat" evidence="2">
    <location>
        <begin position="726"/>
        <end position="878"/>
    </location>
</feature>
<gene>
    <name evidence="3" type="ORF">AXF42_Ash011717</name>
</gene>
<sequence>MPVLRSGGSIPDTPPIVNPSRTASSSPSSSVATPPSRRSLRLASMSSTPEVTIATDDSAATRKRSARVSDRGCSSNVMEGSRLHFRSGKRLSRRRLSVDSDPVEKEEEKMWEPRISHEDETEAMIEQDKETFSFNESGTGRKPTSTDGLVRYAVRHIEVKEGKKKIELDLSVQEENGYMSLRSGSRVPKRKIGGEPAVFRKENFFPAGERIEISGDQMFANLERSISESSDSRIPEEEKKGKGKLVFEENQLGKGMPEIHSSIGLNCVSEKGEHFSNGEELVESSVARIYRQDDTGTCNLDVKKGSLAFMSGIYLNFDPISEKEPYEEMHSAEGLNHLRRSRRYSRENKGKKKLSPEEFHMSDEIQISAREPELGNANLSGKQMTGNSQVETRKGKSRRDADKNRAIELAPQFAFFKAEEEASEEEASEEEAPADDSLTDPYEEEDWPGPFSTAMKIIEEREAMLRERELNYSKKDGISEVKIPWTPSIKQKPVTLEKSAPSLKDLCMDVLCDNAEEIESLEGLPDAIKSKLAMLLCRLRRMSSRVLGLLTKGSPADVYLSDCSWTTETVFEEVFSQCNTGNLKALQLDFCGRCLPDYVLHSTLAKSPNCLPSLNRLSLKGAYCLSDGGLSMIVASAPLLRSLNVSQCSLLTYRGIIAVADKLEEVLRELYIDDCQNVDAMSIIPALLKMKYLEVLSVSHIETVSDRFLKKLIPNSGPKITQLNLAGCRKVTNASMKMIADNCPHLSCLDIRDLNRLNDFAIQHLVNGCSPFQRLKLCRSAFSDEVMAALIEASGATLVELVINNLGKVAGNTALAISRRCSLTLRSLDLSFCRKMTDEALGLIVNSCSRLQILKLFGCTQVTDVFLEGHSNSLVKIIGLKGSILEQVQANVSKAAWALTERSKRNVGLAHLAAHPINHNVNFSTFKVI</sequence>
<dbReference type="Pfam" id="PF25372">
    <property type="entry name" value="DUF7885"/>
    <property type="match status" value="1"/>
</dbReference>
<feature type="compositionally biased region" description="Polar residues" evidence="1">
    <location>
        <begin position="377"/>
        <end position="390"/>
    </location>
</feature>
<evidence type="ECO:0000313" key="3">
    <source>
        <dbReference type="EMBL" id="PKA47043.1"/>
    </source>
</evidence>
<dbReference type="GO" id="GO:0019005">
    <property type="term" value="C:SCF ubiquitin ligase complex"/>
    <property type="evidence" value="ECO:0007669"/>
    <property type="project" value="TreeGrafter"/>
</dbReference>
<feature type="region of interest" description="Disordered" evidence="1">
    <location>
        <begin position="1"/>
        <end position="80"/>
    </location>
</feature>
<dbReference type="Gene3D" id="3.80.10.10">
    <property type="entry name" value="Ribonuclease Inhibitor"/>
    <property type="match status" value="3"/>
</dbReference>
<dbReference type="InterPro" id="IPR006553">
    <property type="entry name" value="Leu-rich_rpt_Cys-con_subtyp"/>
</dbReference>
<dbReference type="Proteomes" id="UP000236161">
    <property type="component" value="Unassembled WGS sequence"/>
</dbReference>
<dbReference type="GO" id="GO:0031146">
    <property type="term" value="P:SCF-dependent proteasomal ubiquitin-dependent protein catabolic process"/>
    <property type="evidence" value="ECO:0007669"/>
    <property type="project" value="TreeGrafter"/>
</dbReference>
<dbReference type="InterPro" id="IPR057207">
    <property type="entry name" value="FBXL15_LRR"/>
</dbReference>
<dbReference type="STRING" id="1088818.A0A2H9ZUT8"/>
<protein>
    <submittedName>
        <fullName evidence="3">F-box protein</fullName>
    </submittedName>
</protein>
<proteinExistence type="predicted"/>
<dbReference type="PANTHER" id="PTHR13318:SF101">
    <property type="entry name" value="F-BOX_LRR PROTEIN"/>
    <property type="match status" value="1"/>
</dbReference>
<evidence type="ECO:0000313" key="4">
    <source>
        <dbReference type="Proteomes" id="UP000236161"/>
    </source>
</evidence>
<dbReference type="OrthoDB" id="10257471at2759"/>
<feature type="region of interest" description="Disordered" evidence="1">
    <location>
        <begin position="376"/>
        <end position="404"/>
    </location>
</feature>
<dbReference type="SMART" id="SM00367">
    <property type="entry name" value="LRR_CC"/>
    <property type="match status" value="7"/>
</dbReference>
<feature type="region of interest" description="Disordered" evidence="1">
    <location>
        <begin position="418"/>
        <end position="450"/>
    </location>
</feature>
<organism evidence="3 4">
    <name type="scientific">Apostasia shenzhenica</name>
    <dbReference type="NCBI Taxonomy" id="1088818"/>
    <lineage>
        <taxon>Eukaryota</taxon>
        <taxon>Viridiplantae</taxon>
        <taxon>Streptophyta</taxon>
        <taxon>Embryophyta</taxon>
        <taxon>Tracheophyta</taxon>
        <taxon>Spermatophyta</taxon>
        <taxon>Magnoliopsida</taxon>
        <taxon>Liliopsida</taxon>
        <taxon>Asparagales</taxon>
        <taxon>Orchidaceae</taxon>
        <taxon>Apostasioideae</taxon>
        <taxon>Apostasia</taxon>
    </lineage>
</organism>
<dbReference type="SUPFAM" id="SSF52047">
    <property type="entry name" value="RNI-like"/>
    <property type="match status" value="1"/>
</dbReference>
<dbReference type="AlphaFoldDB" id="A0A2H9ZUT8"/>
<feature type="compositionally biased region" description="Basic and acidic residues" evidence="1">
    <location>
        <begin position="344"/>
        <end position="363"/>
    </location>
</feature>
<feature type="compositionally biased region" description="Basic and acidic residues" evidence="1">
    <location>
        <begin position="391"/>
        <end position="404"/>
    </location>
</feature>
<dbReference type="InterPro" id="IPR032675">
    <property type="entry name" value="LRR_dom_sf"/>
</dbReference>
<keyword evidence="4" id="KW-1185">Reference proteome</keyword>
<dbReference type="EMBL" id="KZ453612">
    <property type="protein sequence ID" value="PKA47043.1"/>
    <property type="molecule type" value="Genomic_DNA"/>
</dbReference>
<evidence type="ECO:0000256" key="1">
    <source>
        <dbReference type="SAM" id="MobiDB-lite"/>
    </source>
</evidence>
<dbReference type="PANTHER" id="PTHR13318">
    <property type="entry name" value="PARTNER OF PAIRED, ISOFORM B-RELATED"/>
    <property type="match status" value="1"/>
</dbReference>
<feature type="compositionally biased region" description="Acidic residues" evidence="1">
    <location>
        <begin position="421"/>
        <end position="447"/>
    </location>
</feature>
<feature type="compositionally biased region" description="Low complexity" evidence="1">
    <location>
        <begin position="19"/>
        <end position="47"/>
    </location>
</feature>